<dbReference type="InterPro" id="IPR008254">
    <property type="entry name" value="Flavodoxin/NO_synth"/>
</dbReference>
<dbReference type="AlphaFoldDB" id="A0A1G7SG84"/>
<evidence type="ECO:0000256" key="1">
    <source>
        <dbReference type="ARBA" id="ARBA00022630"/>
    </source>
</evidence>
<dbReference type="GO" id="GO:0010181">
    <property type="term" value="F:FMN binding"/>
    <property type="evidence" value="ECO:0007669"/>
    <property type="project" value="InterPro"/>
</dbReference>
<dbReference type="InterPro" id="IPR017938">
    <property type="entry name" value="Riboflavin_synthase-like_b-brl"/>
</dbReference>
<dbReference type="Gene3D" id="3.40.50.360">
    <property type="match status" value="1"/>
</dbReference>
<feature type="transmembrane region" description="Helical" evidence="3">
    <location>
        <begin position="12"/>
        <end position="33"/>
    </location>
</feature>
<feature type="domain" description="Flavodoxin-like" evidence="4">
    <location>
        <begin position="341"/>
        <end position="480"/>
    </location>
</feature>
<gene>
    <name evidence="6" type="ORF">SAMN04487996_11698</name>
</gene>
<dbReference type="InterPro" id="IPR001433">
    <property type="entry name" value="OxRdtase_FAD/NAD-bd"/>
</dbReference>
<feature type="transmembrane region" description="Helical" evidence="3">
    <location>
        <begin position="172"/>
        <end position="197"/>
    </location>
</feature>
<dbReference type="STRING" id="659014.SAMN04487996_11698"/>
<dbReference type="Pfam" id="PF00970">
    <property type="entry name" value="FAD_binding_6"/>
    <property type="match status" value="1"/>
</dbReference>
<feature type="transmembrane region" description="Helical" evidence="3">
    <location>
        <begin position="130"/>
        <end position="151"/>
    </location>
</feature>
<evidence type="ECO:0000256" key="3">
    <source>
        <dbReference type="SAM" id="Phobius"/>
    </source>
</evidence>
<dbReference type="Pfam" id="PF00258">
    <property type="entry name" value="Flavodoxin_1"/>
    <property type="match status" value="1"/>
</dbReference>
<evidence type="ECO:0000259" key="4">
    <source>
        <dbReference type="PROSITE" id="PS50902"/>
    </source>
</evidence>
<evidence type="ECO:0000313" key="6">
    <source>
        <dbReference type="EMBL" id="SDG21998.1"/>
    </source>
</evidence>
<dbReference type="InterPro" id="IPR017927">
    <property type="entry name" value="FAD-bd_FR_type"/>
</dbReference>
<dbReference type="SUPFAM" id="SSF52218">
    <property type="entry name" value="Flavoproteins"/>
    <property type="match status" value="1"/>
</dbReference>
<feature type="transmembrane region" description="Helical" evidence="3">
    <location>
        <begin position="677"/>
        <end position="698"/>
    </location>
</feature>
<dbReference type="PROSITE" id="PS50902">
    <property type="entry name" value="FLAVODOXIN_LIKE"/>
    <property type="match status" value="1"/>
</dbReference>
<feature type="domain" description="FAD-binding FR-type" evidence="5">
    <location>
        <begin position="495"/>
        <end position="593"/>
    </location>
</feature>
<keyword evidence="7" id="KW-1185">Reference proteome</keyword>
<reference evidence="7" key="1">
    <citation type="submission" date="2016-10" db="EMBL/GenBank/DDBJ databases">
        <authorList>
            <person name="Varghese N."/>
            <person name="Submissions S."/>
        </authorList>
    </citation>
    <scope>NUCLEOTIDE SEQUENCE [LARGE SCALE GENOMIC DNA]</scope>
    <source>
        <strain evidence="7">DSM 25329</strain>
    </source>
</reference>
<dbReference type="Pfam" id="PF03929">
    <property type="entry name" value="PepSY_TM"/>
    <property type="match status" value="1"/>
</dbReference>
<dbReference type="PANTHER" id="PTHR19384">
    <property type="entry name" value="NITRIC OXIDE SYNTHASE-RELATED"/>
    <property type="match status" value="1"/>
</dbReference>
<feature type="transmembrane region" description="Helical" evidence="3">
    <location>
        <begin position="298"/>
        <end position="323"/>
    </location>
</feature>
<evidence type="ECO:0000256" key="2">
    <source>
        <dbReference type="ARBA" id="ARBA00023797"/>
    </source>
</evidence>
<dbReference type="GO" id="GO:0050660">
    <property type="term" value="F:flavin adenine dinucleotide binding"/>
    <property type="evidence" value="ECO:0007669"/>
    <property type="project" value="TreeGrafter"/>
</dbReference>
<dbReference type="PROSITE" id="PS51384">
    <property type="entry name" value="FAD_FR"/>
    <property type="match status" value="1"/>
</dbReference>
<dbReference type="Gene3D" id="2.40.30.10">
    <property type="entry name" value="Translation factors"/>
    <property type="match status" value="1"/>
</dbReference>
<dbReference type="InterPro" id="IPR029039">
    <property type="entry name" value="Flavoprotein-like_sf"/>
</dbReference>
<evidence type="ECO:0000259" key="5">
    <source>
        <dbReference type="PROSITE" id="PS51384"/>
    </source>
</evidence>
<protein>
    <recommendedName>
        <fullName evidence="2">NADPH--hemoprotein reductase</fullName>
        <ecNumber evidence="2">1.6.2.4</ecNumber>
    </recommendedName>
</protein>
<proteinExistence type="predicted"/>
<sequence>MTLSIWRYAHLALAFVSTLFLVILSVTGVILAFDAVNEKMPSYRIEQIDDITLAACIPALQKVYPEIIELSVDHNQFVTIDATDADGGHVKAYIDPRNGKVLGPVVPKSEFIQWNIALHRSLFLKETGRIAVGVVSFLLFLITISGAVLILKRQQGVRHFFAKINRDFFSQYFHVVSGRLFLIPILVISLTGTYLFMVRIGVMNASEEEPVVSEQPADAAPLDKSKFPVFQKTRLADVEKVEFPLLEDDPEEYYVLKMRDKVLTVSQITGAVVEQAAFGKAIVWEKLSLDLHTGRTSVVWAIVLGFASLNILAFIYTGFVMTWKRTRTKIRNKFKAGNAEIVILVGTENGSTLFFANQIHQQLLADGKRSFLAEMNQYQPYPQAEHLLIFTSTYGLGSPPANATHFNSLVEKIKQQQQVAFSVIGFGSKAYSDFCAFANEVDQLLEKQPWATRYLGLHTVNDKSPEEFVKWVHAWSEHSLTALATAPAVYTTKQTGLRSLKVVEKTLVSADNATFKITLAPESRNGFQSGDLLAIYPASDSRERFYSIGRNDGMIQLMVKLYENGLGSGYLYQLEPNSKVKARIMPNPAFHFPQKAPAVVMIANGTGIAPFLGMVMDNRAGVPVSMYAGFRHDNELTAQYRQFAALQTEQNRLEMLHFAFSRGKEPQYVMDLITRDAAYFTALLATGGVIMICGSLRMQHDVEALLNTLCVSENGQCLDFYKARNQVLTDCY</sequence>
<dbReference type="InterPro" id="IPR008333">
    <property type="entry name" value="Cbr1-like_FAD-bd_dom"/>
</dbReference>
<dbReference type="PANTHER" id="PTHR19384:SF17">
    <property type="entry name" value="NADPH--CYTOCHROME P450 REDUCTASE"/>
    <property type="match status" value="1"/>
</dbReference>
<organism evidence="6 7">
    <name type="scientific">Dyadobacter soli</name>
    <dbReference type="NCBI Taxonomy" id="659014"/>
    <lineage>
        <taxon>Bacteria</taxon>
        <taxon>Pseudomonadati</taxon>
        <taxon>Bacteroidota</taxon>
        <taxon>Cytophagia</taxon>
        <taxon>Cytophagales</taxon>
        <taxon>Spirosomataceae</taxon>
        <taxon>Dyadobacter</taxon>
    </lineage>
</organism>
<dbReference type="SUPFAM" id="SSF63380">
    <property type="entry name" value="Riboflavin synthase domain-like"/>
    <property type="match status" value="1"/>
</dbReference>
<keyword evidence="3" id="KW-0472">Membrane</keyword>
<dbReference type="EMBL" id="FNAN01000016">
    <property type="protein sequence ID" value="SDG21998.1"/>
    <property type="molecule type" value="Genomic_DNA"/>
</dbReference>
<dbReference type="EC" id="1.6.2.4" evidence="2"/>
<dbReference type="InterPro" id="IPR005625">
    <property type="entry name" value="PepSY-ass_TM"/>
</dbReference>
<name>A0A1G7SG84_9BACT</name>
<keyword evidence="1" id="KW-0285">Flavoprotein</keyword>
<dbReference type="Gene3D" id="3.40.50.80">
    <property type="entry name" value="Nucleotide-binding domain of ferredoxin-NADP reductase (FNR) module"/>
    <property type="match status" value="1"/>
</dbReference>
<keyword evidence="3" id="KW-1133">Transmembrane helix</keyword>
<keyword evidence="3" id="KW-0812">Transmembrane</keyword>
<dbReference type="SUPFAM" id="SSF52343">
    <property type="entry name" value="Ferredoxin reductase-like, C-terminal NADP-linked domain"/>
    <property type="match status" value="1"/>
</dbReference>
<dbReference type="InterPro" id="IPR039261">
    <property type="entry name" value="FNR_nucleotide-bd"/>
</dbReference>
<dbReference type="OrthoDB" id="9789468at2"/>
<accession>A0A1G7SG84</accession>
<evidence type="ECO:0000313" key="7">
    <source>
        <dbReference type="Proteomes" id="UP000198748"/>
    </source>
</evidence>
<dbReference type="RefSeq" id="WP_090155641.1">
    <property type="nucleotide sequence ID" value="NZ_FNAN01000016.1"/>
</dbReference>
<dbReference type="Pfam" id="PF00175">
    <property type="entry name" value="NAD_binding_1"/>
    <property type="match status" value="1"/>
</dbReference>
<dbReference type="Proteomes" id="UP000198748">
    <property type="component" value="Unassembled WGS sequence"/>
</dbReference>
<dbReference type="GO" id="GO:0005829">
    <property type="term" value="C:cytosol"/>
    <property type="evidence" value="ECO:0007669"/>
    <property type="project" value="TreeGrafter"/>
</dbReference>
<dbReference type="GO" id="GO:0003958">
    <property type="term" value="F:NADPH-hemoprotein reductase activity"/>
    <property type="evidence" value="ECO:0007669"/>
    <property type="project" value="UniProtKB-EC"/>
</dbReference>